<evidence type="ECO:0000313" key="2">
    <source>
        <dbReference type="EMBL" id="VVA37194.1"/>
    </source>
</evidence>
<dbReference type="Gramene" id="VVA37194">
    <property type="protein sequence ID" value="VVA37194"/>
    <property type="gene ID" value="Prudul26B012878"/>
</dbReference>
<protein>
    <submittedName>
        <fullName evidence="2">PREDICTED: LOC109950139</fullName>
    </submittedName>
</protein>
<reference evidence="3" key="1">
    <citation type="journal article" date="2020" name="Plant J.">
        <title>Transposons played a major role in the diversification between the closely related almond and peach genomes: results from the almond genome sequence.</title>
        <authorList>
            <person name="Alioto T."/>
            <person name="Alexiou K.G."/>
            <person name="Bardil A."/>
            <person name="Barteri F."/>
            <person name="Castanera R."/>
            <person name="Cruz F."/>
            <person name="Dhingra A."/>
            <person name="Duval H."/>
            <person name="Fernandez I Marti A."/>
            <person name="Frias L."/>
            <person name="Galan B."/>
            <person name="Garcia J.L."/>
            <person name="Howad W."/>
            <person name="Gomez-Garrido J."/>
            <person name="Gut M."/>
            <person name="Julca I."/>
            <person name="Morata J."/>
            <person name="Puigdomenech P."/>
            <person name="Ribeca P."/>
            <person name="Rubio Cabetas M.J."/>
            <person name="Vlasova A."/>
            <person name="Wirthensohn M."/>
            <person name="Garcia-Mas J."/>
            <person name="Gabaldon T."/>
            <person name="Casacuberta J.M."/>
            <person name="Arus P."/>
        </authorList>
    </citation>
    <scope>NUCLEOTIDE SEQUENCE [LARGE SCALE GENOMIC DNA]</scope>
    <source>
        <strain evidence="3">cv. Texas</strain>
    </source>
</reference>
<dbReference type="Proteomes" id="UP000327085">
    <property type="component" value="Chromosome 7"/>
</dbReference>
<feature type="region of interest" description="Disordered" evidence="1">
    <location>
        <begin position="1"/>
        <end position="26"/>
    </location>
</feature>
<sequence>MHNKVGEDTVEQFPEETEDGSRNSPSLTRLFSFPQLYKKFMSERRFEELIFVLKTQLDANDQQQLIGQVLDHFTVDNIQNTPEETGDTIIRTFTELARDHADHVYTHPAWEDIKRRKNTYKVRKKCQTS</sequence>
<proteinExistence type="predicted"/>
<organism evidence="2 3">
    <name type="scientific">Prunus dulcis</name>
    <name type="common">Almond</name>
    <name type="synonym">Amygdalus dulcis</name>
    <dbReference type="NCBI Taxonomy" id="3755"/>
    <lineage>
        <taxon>Eukaryota</taxon>
        <taxon>Viridiplantae</taxon>
        <taxon>Streptophyta</taxon>
        <taxon>Embryophyta</taxon>
        <taxon>Tracheophyta</taxon>
        <taxon>Spermatophyta</taxon>
        <taxon>Magnoliopsida</taxon>
        <taxon>eudicotyledons</taxon>
        <taxon>Gunneridae</taxon>
        <taxon>Pentapetalae</taxon>
        <taxon>rosids</taxon>
        <taxon>fabids</taxon>
        <taxon>Rosales</taxon>
        <taxon>Rosaceae</taxon>
        <taxon>Amygdaloideae</taxon>
        <taxon>Amygdaleae</taxon>
        <taxon>Prunus</taxon>
    </lineage>
</organism>
<accession>A0A5E4GBN8</accession>
<evidence type="ECO:0000313" key="3">
    <source>
        <dbReference type="Proteomes" id="UP000327085"/>
    </source>
</evidence>
<name>A0A5E4GBN8_PRUDU</name>
<evidence type="ECO:0000256" key="1">
    <source>
        <dbReference type="SAM" id="MobiDB-lite"/>
    </source>
</evidence>
<dbReference type="AlphaFoldDB" id="A0A5E4GBN8"/>
<dbReference type="InParanoid" id="A0A5E4GBN8"/>
<feature type="compositionally biased region" description="Acidic residues" evidence="1">
    <location>
        <begin position="8"/>
        <end position="18"/>
    </location>
</feature>
<dbReference type="EMBL" id="CABIKO010000514">
    <property type="protein sequence ID" value="VVA37194.1"/>
    <property type="molecule type" value="Genomic_DNA"/>
</dbReference>
<gene>
    <name evidence="2" type="ORF">ALMOND_2B012878</name>
</gene>